<comment type="caution">
    <text evidence="1">The sequence shown here is derived from an EMBL/GenBank/DDBJ whole genome shotgun (WGS) entry which is preliminary data.</text>
</comment>
<gene>
    <name evidence="1" type="ORF">EBB45_14645</name>
</gene>
<organism evidence="1 2">
    <name type="scientific">Lysinibacillus composti</name>
    <dbReference type="NCBI Taxonomy" id="720633"/>
    <lineage>
        <taxon>Bacteria</taxon>
        <taxon>Bacillati</taxon>
        <taxon>Bacillota</taxon>
        <taxon>Bacilli</taxon>
        <taxon>Bacillales</taxon>
        <taxon>Bacillaceae</taxon>
        <taxon>Lysinibacillus</taxon>
    </lineage>
</organism>
<proteinExistence type="predicted"/>
<accession>A0A3N9UBN3</accession>
<dbReference type="Proteomes" id="UP000274033">
    <property type="component" value="Unassembled WGS sequence"/>
</dbReference>
<keyword evidence="2" id="KW-1185">Reference proteome</keyword>
<reference evidence="1 2" key="1">
    <citation type="journal article" date="2013" name="J. Microbiol.">
        <title>Lysinibacillus chungkukjangi sp. nov., isolated from Chungkukjang, Korean fermented soybean food.</title>
        <authorList>
            <person name="Kim S.J."/>
            <person name="Jang Y.H."/>
            <person name="Hamada M."/>
            <person name="Ahn J.H."/>
            <person name="Weon H.Y."/>
            <person name="Suzuki K."/>
            <person name="Whang K.S."/>
            <person name="Kwon S.W."/>
        </authorList>
    </citation>
    <scope>NUCLEOTIDE SEQUENCE [LARGE SCALE GENOMIC DNA]</scope>
    <source>
        <strain evidence="1 2">MCCC 1A12701</strain>
    </source>
</reference>
<protein>
    <submittedName>
        <fullName evidence="1">Uncharacterized protein</fullName>
    </submittedName>
</protein>
<sequence length="211" mass="24114">MNIFQVKSKPGNVERISEFLKDNFVAIGWTETGSLKGADKETIRKKLEELGYKGQSLRTNLGTVNSFVNTMSSDDVVLVAEGEFVHIGILKDYDWQEKYLEIRCAHMRQVEWKAKVKKSDLNSEVQALLRNGTSVTKFKHPFFVAELDKYLDLNNETSVDREPTSENNPVLPEQYNEIADKTLKTLEGLLNSDNEQIKLEAAKELLKFLKK</sequence>
<dbReference type="EMBL" id="RRCT01000015">
    <property type="protein sequence ID" value="RQW73808.1"/>
    <property type="molecule type" value="Genomic_DNA"/>
</dbReference>
<evidence type="ECO:0000313" key="1">
    <source>
        <dbReference type="EMBL" id="RQW73808.1"/>
    </source>
</evidence>
<dbReference type="RefSeq" id="WP_124766020.1">
    <property type="nucleotide sequence ID" value="NZ_JAFBDY010000025.1"/>
</dbReference>
<evidence type="ECO:0000313" key="2">
    <source>
        <dbReference type="Proteomes" id="UP000274033"/>
    </source>
</evidence>
<dbReference type="AlphaFoldDB" id="A0A3N9UBN3"/>
<name>A0A3N9UBN3_9BACI</name>
<dbReference type="OrthoDB" id="1631118at2"/>